<feature type="domain" description="Aspartate/glutamate/uridylate kinase" evidence="10">
    <location>
        <begin position="22"/>
        <end position="271"/>
    </location>
</feature>
<comment type="pathway">
    <text evidence="1 9">Amino-acid biosynthesis; L-arginine biosynthesis; N(2)-acetyl-L-ornithine from L-glutamate: step 2/4.</text>
</comment>
<feature type="site" description="Transition state stabilizer" evidence="9">
    <location>
        <position position="253"/>
    </location>
</feature>
<dbReference type="EC" id="2.7.2.8" evidence="9"/>
<dbReference type="PANTHER" id="PTHR23342">
    <property type="entry name" value="N-ACETYLGLUTAMATE SYNTHASE"/>
    <property type="match status" value="1"/>
</dbReference>
<feature type="binding site" evidence="9">
    <location>
        <position position="190"/>
    </location>
    <ligand>
        <name>substrate</name>
    </ligand>
</feature>
<keyword evidence="6 9" id="KW-0418">Kinase</keyword>
<proteinExistence type="inferred from homology"/>
<dbReference type="InterPro" id="IPR036393">
    <property type="entry name" value="AceGlu_kinase-like_sf"/>
</dbReference>
<evidence type="ECO:0000256" key="2">
    <source>
        <dbReference type="ARBA" id="ARBA00022571"/>
    </source>
</evidence>
<evidence type="ECO:0000256" key="8">
    <source>
        <dbReference type="ARBA" id="ARBA00048141"/>
    </source>
</evidence>
<reference evidence="11 12" key="2">
    <citation type="submission" date="2015-01" db="EMBL/GenBank/DDBJ databases">
        <title>Complete genome sequence of Pyrinomonas methylaliphatogenes type strain K22T.</title>
        <authorList>
            <person name="Lee K.C.Y."/>
            <person name="Power J.F."/>
            <person name="Dunfield P.F."/>
            <person name="Morgan X.C."/>
            <person name="Huttenhower C."/>
            <person name="Stott M.B."/>
        </authorList>
    </citation>
    <scope>NUCLEOTIDE SEQUENCE [LARGE SCALE GENOMIC DNA]</scope>
    <source>
        <strain evidence="11 12">K22</strain>
    </source>
</reference>
<keyword evidence="5 9" id="KW-0547">Nucleotide-binding</keyword>
<reference evidence="11 12" key="1">
    <citation type="submission" date="2013-12" db="EMBL/GenBank/DDBJ databases">
        <authorList>
            <person name="Stott M."/>
        </authorList>
    </citation>
    <scope>NUCLEOTIDE SEQUENCE [LARGE SCALE GENOMIC DNA]</scope>
    <source>
        <strain evidence="11 12">K22</strain>
    </source>
</reference>
<dbReference type="PRINTS" id="PR00474">
    <property type="entry name" value="GLU5KINASE"/>
</dbReference>
<evidence type="ECO:0000256" key="6">
    <source>
        <dbReference type="ARBA" id="ARBA00022777"/>
    </source>
</evidence>
<dbReference type="AlphaFoldDB" id="A0A0B6WWL6"/>
<keyword evidence="7 9" id="KW-0067">ATP-binding</keyword>
<keyword evidence="3 9" id="KW-0028">Amino-acid biosynthesis</keyword>
<dbReference type="GO" id="GO:0042450">
    <property type="term" value="P:L-arginine biosynthetic process via ornithine"/>
    <property type="evidence" value="ECO:0007669"/>
    <property type="project" value="UniProtKB-UniRule"/>
</dbReference>
<dbReference type="FunFam" id="3.40.1160.10:FF:000004">
    <property type="entry name" value="Acetylglutamate kinase"/>
    <property type="match status" value="1"/>
</dbReference>
<evidence type="ECO:0000313" key="12">
    <source>
        <dbReference type="Proteomes" id="UP000031518"/>
    </source>
</evidence>
<dbReference type="SUPFAM" id="SSF53633">
    <property type="entry name" value="Carbamate kinase-like"/>
    <property type="match status" value="1"/>
</dbReference>
<dbReference type="PANTHER" id="PTHR23342:SF0">
    <property type="entry name" value="N-ACETYLGLUTAMATE SYNTHASE, MITOCHONDRIAL"/>
    <property type="match status" value="1"/>
</dbReference>
<protein>
    <recommendedName>
        <fullName evidence="9">Acetylglutamate kinase</fullName>
        <ecNumber evidence="9">2.7.2.8</ecNumber>
    </recommendedName>
    <alternativeName>
        <fullName evidence="9">N-acetyl-L-glutamate 5-phosphotransferase</fullName>
    </alternativeName>
    <alternativeName>
        <fullName evidence="9">NAG kinase</fullName>
        <shortName evidence="9">NAGK</shortName>
    </alternativeName>
</protein>
<evidence type="ECO:0000256" key="7">
    <source>
        <dbReference type="ARBA" id="ARBA00022840"/>
    </source>
</evidence>
<dbReference type="GO" id="GO:0005524">
    <property type="term" value="F:ATP binding"/>
    <property type="evidence" value="ECO:0007669"/>
    <property type="project" value="UniProtKB-UniRule"/>
</dbReference>
<keyword evidence="9" id="KW-0963">Cytoplasm</keyword>
<evidence type="ECO:0000313" key="11">
    <source>
        <dbReference type="EMBL" id="CDM65491.1"/>
    </source>
</evidence>
<dbReference type="InterPro" id="IPR037528">
    <property type="entry name" value="ArgB"/>
</dbReference>
<dbReference type="STRING" id="454194.PYK22_01492"/>
<dbReference type="PIRSF" id="PIRSF000728">
    <property type="entry name" value="NAGK"/>
    <property type="match status" value="1"/>
</dbReference>
<sequence>MSEQRLELLREALPYIQRFKNKTFVIKMSGKATEDHANLLSLAEELALLHQVGIRICVVHGGGKQLTELAERLGVEQTIINGRRVTDDATLEVAKMVFAGKINTEILAALRHRGVEAVGLSGVDGNIVHAERRPPKEIINQETGERERIDFGHVGDVVGINDRLLRVLLDHDYLPVISSLGADSEGRIFNINADTIAAEVAVRLQAEKLILLSDVDGLYLRPQDPSTKLSRLTVEEAEALLRDGIATGGMIPKLQSIIDLLRRGVRSAHIIHGLTRNALLAEVFTDRGTGTMIVA</sequence>
<dbReference type="Pfam" id="PF00696">
    <property type="entry name" value="AA_kinase"/>
    <property type="match status" value="1"/>
</dbReference>
<dbReference type="Proteomes" id="UP000031518">
    <property type="component" value="Unassembled WGS sequence"/>
</dbReference>
<feature type="site" description="Transition state stabilizer" evidence="9">
    <location>
        <position position="27"/>
    </location>
</feature>
<dbReference type="NCBIfam" id="TIGR00761">
    <property type="entry name" value="argB"/>
    <property type="match status" value="1"/>
</dbReference>
<evidence type="ECO:0000259" key="10">
    <source>
        <dbReference type="Pfam" id="PF00696"/>
    </source>
</evidence>
<keyword evidence="2 9" id="KW-0055">Arginine biosynthesis</keyword>
<comment type="catalytic activity">
    <reaction evidence="8 9">
        <text>N-acetyl-L-glutamate + ATP = N-acetyl-L-glutamyl 5-phosphate + ADP</text>
        <dbReference type="Rhea" id="RHEA:14629"/>
        <dbReference type="ChEBI" id="CHEBI:30616"/>
        <dbReference type="ChEBI" id="CHEBI:44337"/>
        <dbReference type="ChEBI" id="CHEBI:57936"/>
        <dbReference type="ChEBI" id="CHEBI:456216"/>
        <dbReference type="EC" id="2.7.2.8"/>
    </reaction>
</comment>
<comment type="similarity">
    <text evidence="9">Belongs to the acetylglutamate kinase family. ArgB subfamily.</text>
</comment>
<dbReference type="GO" id="GO:0003991">
    <property type="term" value="F:acetylglutamate kinase activity"/>
    <property type="evidence" value="ECO:0007669"/>
    <property type="project" value="UniProtKB-UniRule"/>
</dbReference>
<name>A0A0B6WWL6_9BACT</name>
<dbReference type="HAMAP" id="MF_00082">
    <property type="entry name" value="ArgB"/>
    <property type="match status" value="1"/>
</dbReference>
<organism evidence="11 12">
    <name type="scientific">Pyrinomonas methylaliphatogenes</name>
    <dbReference type="NCBI Taxonomy" id="454194"/>
    <lineage>
        <taxon>Bacteria</taxon>
        <taxon>Pseudomonadati</taxon>
        <taxon>Acidobacteriota</taxon>
        <taxon>Blastocatellia</taxon>
        <taxon>Blastocatellales</taxon>
        <taxon>Pyrinomonadaceae</taxon>
        <taxon>Pyrinomonas</taxon>
    </lineage>
</organism>
<dbReference type="Gene3D" id="3.40.1160.10">
    <property type="entry name" value="Acetylglutamate kinase-like"/>
    <property type="match status" value="1"/>
</dbReference>
<dbReference type="EMBL" id="CBXV010000005">
    <property type="protein sequence ID" value="CDM65491.1"/>
    <property type="molecule type" value="Genomic_DNA"/>
</dbReference>
<feature type="binding site" evidence="9">
    <location>
        <begin position="62"/>
        <end position="63"/>
    </location>
    <ligand>
        <name>substrate</name>
    </ligand>
</feature>
<dbReference type="InterPro" id="IPR004662">
    <property type="entry name" value="AcgluKinase_fam"/>
</dbReference>
<evidence type="ECO:0000256" key="1">
    <source>
        <dbReference type="ARBA" id="ARBA00004828"/>
    </source>
</evidence>
<dbReference type="UniPathway" id="UPA00068">
    <property type="reaction ID" value="UER00107"/>
</dbReference>
<gene>
    <name evidence="9" type="primary">argB</name>
    <name evidence="11" type="ORF">PYK22_01492</name>
</gene>
<keyword evidence="4 9" id="KW-0808">Transferase</keyword>
<comment type="subcellular location">
    <subcellularLocation>
        <location evidence="9">Cytoplasm</location>
    </subcellularLocation>
</comment>
<feature type="binding site" evidence="9">
    <location>
        <position position="84"/>
    </location>
    <ligand>
        <name>substrate</name>
    </ligand>
</feature>
<dbReference type="OrthoDB" id="9803155at2"/>
<evidence type="ECO:0000256" key="5">
    <source>
        <dbReference type="ARBA" id="ARBA00022741"/>
    </source>
</evidence>
<evidence type="ECO:0000256" key="4">
    <source>
        <dbReference type="ARBA" id="ARBA00022679"/>
    </source>
</evidence>
<dbReference type="InterPro" id="IPR001057">
    <property type="entry name" value="Glu/AcGlu_kinase"/>
</dbReference>
<evidence type="ECO:0000256" key="3">
    <source>
        <dbReference type="ARBA" id="ARBA00022605"/>
    </source>
</evidence>
<keyword evidence="12" id="KW-1185">Reference proteome</keyword>
<accession>A0A0B6WWL6</accession>
<dbReference type="InterPro" id="IPR001048">
    <property type="entry name" value="Asp/Glu/Uridylate_kinase"/>
</dbReference>
<dbReference type="RefSeq" id="WP_060635450.1">
    <property type="nucleotide sequence ID" value="NZ_CBXV010000005.1"/>
</dbReference>
<evidence type="ECO:0000256" key="9">
    <source>
        <dbReference type="HAMAP-Rule" id="MF_00082"/>
    </source>
</evidence>
<dbReference type="GO" id="GO:0005737">
    <property type="term" value="C:cytoplasm"/>
    <property type="evidence" value="ECO:0007669"/>
    <property type="project" value="UniProtKB-SubCell"/>
</dbReference>
<comment type="function">
    <text evidence="9">Catalyzes the ATP-dependent phosphorylation of N-acetyl-L-glutamate.</text>
</comment>